<gene>
    <name evidence="3" type="ORF">R2Q92_08545</name>
</gene>
<dbReference type="PANTHER" id="PTHR43428">
    <property type="entry name" value="ARSENATE REDUCTASE"/>
    <property type="match status" value="1"/>
</dbReference>
<dbReference type="InterPro" id="IPR036390">
    <property type="entry name" value="WH_DNA-bd_sf"/>
</dbReference>
<dbReference type="SMART" id="SM00226">
    <property type="entry name" value="LMWPc"/>
    <property type="match status" value="1"/>
</dbReference>
<dbReference type="CDD" id="cd16345">
    <property type="entry name" value="LMWP_ArsC"/>
    <property type="match status" value="1"/>
</dbReference>
<dbReference type="Pfam" id="PF01451">
    <property type="entry name" value="LMWPc"/>
    <property type="match status" value="1"/>
</dbReference>
<proteinExistence type="predicted"/>
<dbReference type="InterPro" id="IPR023485">
    <property type="entry name" value="Ptyr_pPase"/>
</dbReference>
<evidence type="ECO:0000313" key="3">
    <source>
        <dbReference type="EMBL" id="MDZ8161890.1"/>
    </source>
</evidence>
<dbReference type="InterPro" id="IPR036196">
    <property type="entry name" value="Ptyr_pPase_sf"/>
</dbReference>
<reference evidence="3 4" key="1">
    <citation type="submission" date="2023-10" db="EMBL/GenBank/DDBJ databases">
        <title>Microbacterium xanthum sp. nov., isolated from seaweed.</title>
        <authorList>
            <person name="Lee S.D."/>
        </authorList>
    </citation>
    <scope>NUCLEOTIDE SEQUENCE [LARGE SCALE GENOMIC DNA]</scope>
    <source>
        <strain evidence="3 4">KCTC 19124</strain>
    </source>
</reference>
<dbReference type="Gene3D" id="1.10.8.1060">
    <property type="entry name" value="Corynebacterium glutamicum thioredoxin-dependent arsenate reductase, N-terminal domain"/>
    <property type="match status" value="1"/>
</dbReference>
<feature type="domain" description="HTH arsR-type" evidence="2">
    <location>
        <begin position="1"/>
        <end position="100"/>
    </location>
</feature>
<sequence length="296" mass="31919">MGAPSEVDDRRLALLADPTRSRILRLIRDSDEGRALVGELAAALELTQPTVSHHMKALLAEGFVRRHPEGRRVWYAIDPDEYDRVSAFLGAGAAAEPDLGRIVADLSLRFRGVFGEETIRRIVHDSSELLRDASASTPYLASRTAAFASARLDALARADGDRDATPEVLFVCVQNAGRSQLAAGILRHLAGDRIRVATAGSEPATDVRSTIIAALDEIGVPATGDFPKPLTDEAVRAASVVITMGCGDACPVLPGRRYLDWDLEDPAGLPLADVREIRDDIARRVRELYAELVPAA</sequence>
<dbReference type="Pfam" id="PF01022">
    <property type="entry name" value="HTH_5"/>
    <property type="match status" value="1"/>
</dbReference>
<name>A0ABU5N725_9MICO</name>
<dbReference type="EMBL" id="JAWJYN010000002">
    <property type="protein sequence ID" value="MDZ8161890.1"/>
    <property type="molecule type" value="Genomic_DNA"/>
</dbReference>
<dbReference type="SUPFAM" id="SSF52788">
    <property type="entry name" value="Phosphotyrosine protein phosphatases I"/>
    <property type="match status" value="1"/>
</dbReference>
<evidence type="ECO:0000313" key="4">
    <source>
        <dbReference type="Proteomes" id="UP001291912"/>
    </source>
</evidence>
<dbReference type="InterPro" id="IPR048716">
    <property type="entry name" value="Phosphatase-like_N"/>
</dbReference>
<dbReference type="NCBIfam" id="NF033788">
    <property type="entry name" value="HTH_metalloreg"/>
    <property type="match status" value="1"/>
</dbReference>
<evidence type="ECO:0000259" key="2">
    <source>
        <dbReference type="PROSITE" id="PS50987"/>
    </source>
</evidence>
<dbReference type="PROSITE" id="PS50987">
    <property type="entry name" value="HTH_ARSR_2"/>
    <property type="match status" value="1"/>
</dbReference>
<dbReference type="InterPro" id="IPR001845">
    <property type="entry name" value="HTH_ArsR_DNA-bd_dom"/>
</dbReference>
<organism evidence="3 4">
    <name type="scientific">Microbacterium aquimaris</name>
    <dbReference type="NCBI Taxonomy" id="459816"/>
    <lineage>
        <taxon>Bacteria</taxon>
        <taxon>Bacillati</taxon>
        <taxon>Actinomycetota</taxon>
        <taxon>Actinomycetes</taxon>
        <taxon>Micrococcales</taxon>
        <taxon>Microbacteriaceae</taxon>
        <taxon>Microbacterium</taxon>
    </lineage>
</organism>
<dbReference type="PRINTS" id="PR00778">
    <property type="entry name" value="HTHARSR"/>
</dbReference>
<evidence type="ECO:0000256" key="1">
    <source>
        <dbReference type="ARBA" id="ARBA00022849"/>
    </source>
</evidence>
<dbReference type="InterPro" id="IPR036388">
    <property type="entry name" value="WH-like_DNA-bd_sf"/>
</dbReference>
<dbReference type="SMART" id="SM00418">
    <property type="entry name" value="HTH_ARSR"/>
    <property type="match status" value="1"/>
</dbReference>
<dbReference type="InterPro" id="IPR011991">
    <property type="entry name" value="ArsR-like_HTH"/>
</dbReference>
<dbReference type="CDD" id="cd00090">
    <property type="entry name" value="HTH_ARSR"/>
    <property type="match status" value="1"/>
</dbReference>
<protein>
    <submittedName>
        <fullName evidence="3">Metalloregulator ArsR/SmtB family transcription factor</fullName>
    </submittedName>
</protein>
<dbReference type="Pfam" id="PF21234">
    <property type="entry name" value="Phosphatase-like_N"/>
    <property type="match status" value="1"/>
</dbReference>
<accession>A0ABU5N725</accession>
<dbReference type="Gene3D" id="1.10.10.10">
    <property type="entry name" value="Winged helix-like DNA-binding domain superfamily/Winged helix DNA-binding domain"/>
    <property type="match status" value="1"/>
</dbReference>
<dbReference type="RefSeq" id="WP_194424401.1">
    <property type="nucleotide sequence ID" value="NZ_BAAAPT010000002.1"/>
</dbReference>
<dbReference type="PANTHER" id="PTHR43428:SF1">
    <property type="entry name" value="ARSENATE REDUCTASE"/>
    <property type="match status" value="1"/>
</dbReference>
<keyword evidence="4" id="KW-1185">Reference proteome</keyword>
<comment type="caution">
    <text evidence="3">The sequence shown here is derived from an EMBL/GenBank/DDBJ whole genome shotgun (WGS) entry which is preliminary data.</text>
</comment>
<dbReference type="SUPFAM" id="SSF46785">
    <property type="entry name" value="Winged helix' DNA-binding domain"/>
    <property type="match status" value="1"/>
</dbReference>
<keyword evidence="1" id="KW-0059">Arsenical resistance</keyword>
<dbReference type="Gene3D" id="3.40.50.2300">
    <property type="match status" value="1"/>
</dbReference>
<dbReference type="Proteomes" id="UP001291912">
    <property type="component" value="Unassembled WGS sequence"/>
</dbReference>